<proteinExistence type="predicted"/>
<reference evidence="2" key="3">
    <citation type="submission" date="2020-12" db="UniProtKB">
        <authorList>
            <consortium name="EnsemblPlants"/>
        </authorList>
    </citation>
    <scope>IDENTIFICATION</scope>
</reference>
<dbReference type="AlphaFoldDB" id="A0A2K1L1G2"/>
<reference evidence="1 3" key="2">
    <citation type="journal article" date="2018" name="Plant J.">
        <title>The Physcomitrella patens chromosome-scale assembly reveals moss genome structure and evolution.</title>
        <authorList>
            <person name="Lang D."/>
            <person name="Ullrich K.K."/>
            <person name="Murat F."/>
            <person name="Fuchs J."/>
            <person name="Jenkins J."/>
            <person name="Haas F.B."/>
            <person name="Piednoel M."/>
            <person name="Gundlach H."/>
            <person name="Van Bel M."/>
            <person name="Meyberg R."/>
            <person name="Vives C."/>
            <person name="Morata J."/>
            <person name="Symeonidi A."/>
            <person name="Hiss M."/>
            <person name="Muchero W."/>
            <person name="Kamisugi Y."/>
            <person name="Saleh O."/>
            <person name="Blanc G."/>
            <person name="Decker E.L."/>
            <person name="van Gessel N."/>
            <person name="Grimwood J."/>
            <person name="Hayes R.D."/>
            <person name="Graham S.W."/>
            <person name="Gunter L.E."/>
            <person name="McDaniel S.F."/>
            <person name="Hoernstein S.N.W."/>
            <person name="Larsson A."/>
            <person name="Li F.W."/>
            <person name="Perroud P.F."/>
            <person name="Phillips J."/>
            <person name="Ranjan P."/>
            <person name="Rokshar D.S."/>
            <person name="Rothfels C.J."/>
            <person name="Schneider L."/>
            <person name="Shu S."/>
            <person name="Stevenson D.W."/>
            <person name="Thummler F."/>
            <person name="Tillich M."/>
            <person name="Villarreal Aguilar J.C."/>
            <person name="Widiez T."/>
            <person name="Wong G.K."/>
            <person name="Wymore A."/>
            <person name="Zhang Y."/>
            <person name="Zimmer A.D."/>
            <person name="Quatrano R.S."/>
            <person name="Mayer K.F.X."/>
            <person name="Goodstein D."/>
            <person name="Casacuberta J.M."/>
            <person name="Vandepoele K."/>
            <person name="Reski R."/>
            <person name="Cuming A.C."/>
            <person name="Tuskan G.A."/>
            <person name="Maumus F."/>
            <person name="Salse J."/>
            <person name="Schmutz J."/>
            <person name="Rensing S.A."/>
        </authorList>
    </citation>
    <scope>NUCLEOTIDE SEQUENCE [LARGE SCALE GENOMIC DNA]</scope>
    <source>
        <strain evidence="2 3">cv. Gransden 2004</strain>
    </source>
</reference>
<reference evidence="1 3" key="1">
    <citation type="journal article" date="2008" name="Science">
        <title>The Physcomitrella genome reveals evolutionary insights into the conquest of land by plants.</title>
        <authorList>
            <person name="Rensing S."/>
            <person name="Lang D."/>
            <person name="Zimmer A."/>
            <person name="Terry A."/>
            <person name="Salamov A."/>
            <person name="Shapiro H."/>
            <person name="Nishiyama T."/>
            <person name="Perroud P.-F."/>
            <person name="Lindquist E."/>
            <person name="Kamisugi Y."/>
            <person name="Tanahashi T."/>
            <person name="Sakakibara K."/>
            <person name="Fujita T."/>
            <person name="Oishi K."/>
            <person name="Shin-I T."/>
            <person name="Kuroki Y."/>
            <person name="Toyoda A."/>
            <person name="Suzuki Y."/>
            <person name="Hashimoto A."/>
            <person name="Yamaguchi K."/>
            <person name="Sugano A."/>
            <person name="Kohara Y."/>
            <person name="Fujiyama A."/>
            <person name="Anterola A."/>
            <person name="Aoki S."/>
            <person name="Ashton N."/>
            <person name="Barbazuk W.B."/>
            <person name="Barker E."/>
            <person name="Bennetzen J."/>
            <person name="Bezanilla M."/>
            <person name="Blankenship R."/>
            <person name="Cho S.H."/>
            <person name="Dutcher S."/>
            <person name="Estelle M."/>
            <person name="Fawcett J.A."/>
            <person name="Gundlach H."/>
            <person name="Hanada K."/>
            <person name="Heyl A."/>
            <person name="Hicks K.A."/>
            <person name="Hugh J."/>
            <person name="Lohr M."/>
            <person name="Mayer K."/>
            <person name="Melkozernov A."/>
            <person name="Murata T."/>
            <person name="Nelson D."/>
            <person name="Pils B."/>
            <person name="Prigge M."/>
            <person name="Reiss B."/>
            <person name="Renner T."/>
            <person name="Rombauts S."/>
            <person name="Rushton P."/>
            <person name="Sanderfoot A."/>
            <person name="Schween G."/>
            <person name="Shiu S.-H."/>
            <person name="Stueber K."/>
            <person name="Theodoulou F.L."/>
            <person name="Tu H."/>
            <person name="Van de Peer Y."/>
            <person name="Verrier P.J."/>
            <person name="Waters E."/>
            <person name="Wood A."/>
            <person name="Yang L."/>
            <person name="Cove D."/>
            <person name="Cuming A."/>
            <person name="Hasebe M."/>
            <person name="Lucas S."/>
            <person name="Mishler D.B."/>
            <person name="Reski R."/>
            <person name="Grigoriev I."/>
            <person name="Quatrano R.S."/>
            <person name="Boore J.L."/>
        </authorList>
    </citation>
    <scope>NUCLEOTIDE SEQUENCE [LARGE SCALE GENOMIC DNA]</scope>
    <source>
        <strain evidence="2 3">cv. Gransden 2004</strain>
    </source>
</reference>
<dbReference type="Gramene" id="Pp3c2_14029V3.2">
    <property type="protein sequence ID" value="PAC:32935334.CDS.1"/>
    <property type="gene ID" value="Pp3c2_14029"/>
</dbReference>
<protein>
    <submittedName>
        <fullName evidence="1 2">Uncharacterized protein</fullName>
    </submittedName>
</protein>
<organism evidence="1">
    <name type="scientific">Physcomitrium patens</name>
    <name type="common">Spreading-leaved earth moss</name>
    <name type="synonym">Physcomitrella patens</name>
    <dbReference type="NCBI Taxonomy" id="3218"/>
    <lineage>
        <taxon>Eukaryota</taxon>
        <taxon>Viridiplantae</taxon>
        <taxon>Streptophyta</taxon>
        <taxon>Embryophyta</taxon>
        <taxon>Bryophyta</taxon>
        <taxon>Bryophytina</taxon>
        <taxon>Bryopsida</taxon>
        <taxon>Funariidae</taxon>
        <taxon>Funariales</taxon>
        <taxon>Funariaceae</taxon>
        <taxon>Physcomitrium</taxon>
    </lineage>
</organism>
<dbReference type="EMBL" id="ABEU02000002">
    <property type="protein sequence ID" value="PNR59866.1"/>
    <property type="molecule type" value="Genomic_DNA"/>
</dbReference>
<evidence type="ECO:0000313" key="2">
    <source>
        <dbReference type="EnsemblPlants" id="PAC:32935333.CDS.1"/>
    </source>
</evidence>
<keyword evidence="3" id="KW-1185">Reference proteome</keyword>
<dbReference type="Gramene" id="Pp3c2_14029V3.1">
    <property type="protein sequence ID" value="PAC:32935333.CDS.1"/>
    <property type="gene ID" value="Pp3c2_14029"/>
</dbReference>
<gene>
    <name evidence="1" type="ORF">PHYPA_002658</name>
</gene>
<sequence length="70" mass="7729">MPKHVHIKITKNRVGCTLTCTIRSPCDCCWIVVAPTVCCTGCCLSVAPTFPWNHRRDLGSNLGVMNLIRS</sequence>
<dbReference type="EnsemblPlants" id="Pp3c2_14029V3.2">
    <property type="protein sequence ID" value="PAC:32935334.CDS.1"/>
    <property type="gene ID" value="Pp3c2_14029"/>
</dbReference>
<accession>A0A2K1L1G2</accession>
<evidence type="ECO:0000313" key="1">
    <source>
        <dbReference type="EMBL" id="PNR59866.1"/>
    </source>
</evidence>
<name>A0A2K1L1G2_PHYPA</name>
<dbReference type="InParanoid" id="A0A2K1L1G2"/>
<dbReference type="EnsemblPlants" id="Pp3c2_14029V3.1">
    <property type="protein sequence ID" value="PAC:32935333.CDS.1"/>
    <property type="gene ID" value="Pp3c2_14029"/>
</dbReference>
<dbReference type="Proteomes" id="UP000006727">
    <property type="component" value="Chromosome 2"/>
</dbReference>
<evidence type="ECO:0000313" key="3">
    <source>
        <dbReference type="Proteomes" id="UP000006727"/>
    </source>
</evidence>